<dbReference type="PANTHER" id="PTHR43877">
    <property type="entry name" value="AMINOALKYLPHOSPHONATE N-ACETYLTRANSFERASE-RELATED-RELATED"/>
    <property type="match status" value="1"/>
</dbReference>
<dbReference type="CDD" id="cd04301">
    <property type="entry name" value="NAT_SF"/>
    <property type="match status" value="1"/>
</dbReference>
<dbReference type="RefSeq" id="WP_093378251.1">
    <property type="nucleotide sequence ID" value="NZ_BNAN01000003.1"/>
</dbReference>
<dbReference type="PANTHER" id="PTHR43877:SF2">
    <property type="entry name" value="AMINOALKYLPHOSPHONATE N-ACETYLTRANSFERASE-RELATED"/>
    <property type="match status" value="1"/>
</dbReference>
<evidence type="ECO:0000313" key="4">
    <source>
        <dbReference type="EMBL" id="SFF22749.1"/>
    </source>
</evidence>
<reference evidence="5" key="1">
    <citation type="submission" date="2016-10" db="EMBL/GenBank/DDBJ databases">
        <authorList>
            <person name="Varghese N."/>
            <person name="Submissions S."/>
        </authorList>
    </citation>
    <scope>NUCLEOTIDE SEQUENCE [LARGE SCALE GENOMIC DNA]</scope>
    <source>
        <strain evidence="5">DSM 19083</strain>
    </source>
</reference>
<dbReference type="AlphaFoldDB" id="A0A1I2H0C4"/>
<proteinExistence type="predicted"/>
<evidence type="ECO:0000256" key="2">
    <source>
        <dbReference type="ARBA" id="ARBA00023315"/>
    </source>
</evidence>
<dbReference type="PROSITE" id="PS51186">
    <property type="entry name" value="GNAT"/>
    <property type="match status" value="1"/>
</dbReference>
<keyword evidence="5" id="KW-1185">Reference proteome</keyword>
<dbReference type="Pfam" id="PF00583">
    <property type="entry name" value="Acetyltransf_1"/>
    <property type="match status" value="1"/>
</dbReference>
<protein>
    <submittedName>
        <fullName evidence="4">Acetyltransferase (GNAT) family protein</fullName>
    </submittedName>
</protein>
<keyword evidence="1 4" id="KW-0808">Transferase</keyword>
<dbReference type="Gene3D" id="3.40.630.30">
    <property type="match status" value="1"/>
</dbReference>
<dbReference type="InterPro" id="IPR016181">
    <property type="entry name" value="Acyl_CoA_acyltransferase"/>
</dbReference>
<accession>A0A1I2H0C4</accession>
<dbReference type="GO" id="GO:0016747">
    <property type="term" value="F:acyltransferase activity, transferring groups other than amino-acyl groups"/>
    <property type="evidence" value="ECO:0007669"/>
    <property type="project" value="InterPro"/>
</dbReference>
<dbReference type="InterPro" id="IPR050832">
    <property type="entry name" value="Bact_Acetyltransf"/>
</dbReference>
<keyword evidence="2" id="KW-0012">Acyltransferase</keyword>
<dbReference type="Proteomes" id="UP000198520">
    <property type="component" value="Unassembled WGS sequence"/>
</dbReference>
<dbReference type="SUPFAM" id="SSF55729">
    <property type="entry name" value="Acyl-CoA N-acyltransferases (Nat)"/>
    <property type="match status" value="1"/>
</dbReference>
<evidence type="ECO:0000313" key="5">
    <source>
        <dbReference type="Proteomes" id="UP000198520"/>
    </source>
</evidence>
<organism evidence="4 5">
    <name type="scientific">Flavimobilis marinus</name>
    <dbReference type="NCBI Taxonomy" id="285351"/>
    <lineage>
        <taxon>Bacteria</taxon>
        <taxon>Bacillati</taxon>
        <taxon>Actinomycetota</taxon>
        <taxon>Actinomycetes</taxon>
        <taxon>Micrococcales</taxon>
        <taxon>Jonesiaceae</taxon>
        <taxon>Flavimobilis</taxon>
    </lineage>
</organism>
<dbReference type="EMBL" id="FONZ01000003">
    <property type="protein sequence ID" value="SFF22749.1"/>
    <property type="molecule type" value="Genomic_DNA"/>
</dbReference>
<gene>
    <name evidence="4" type="ORF">SAMN04488035_2089</name>
</gene>
<sequence length="160" mass="17245">MPAIVIAQPGTTAADAIVRDYLTDVASRYYGRPASRAEVDQALRDEPYGDLTAPTGVFLLATDGDEPVACAGARFVGDVAELTKIFTRPAWRGHGLGALLVGALEEAAREHGARTVRLDTRGELAEACALYERLGYARVTAFNADPYSDRWYAKSLELTP</sequence>
<name>A0A1I2H0C4_9MICO</name>
<evidence type="ECO:0000259" key="3">
    <source>
        <dbReference type="PROSITE" id="PS51186"/>
    </source>
</evidence>
<dbReference type="OrthoDB" id="70840at2"/>
<dbReference type="InterPro" id="IPR000182">
    <property type="entry name" value="GNAT_dom"/>
</dbReference>
<dbReference type="STRING" id="285351.SAMN04488035_2089"/>
<feature type="domain" description="N-acetyltransferase" evidence="3">
    <location>
        <begin position="16"/>
        <end position="157"/>
    </location>
</feature>
<evidence type="ECO:0000256" key="1">
    <source>
        <dbReference type="ARBA" id="ARBA00022679"/>
    </source>
</evidence>